<dbReference type="GO" id="GO:0006352">
    <property type="term" value="P:DNA-templated transcription initiation"/>
    <property type="evidence" value="ECO:0007669"/>
    <property type="project" value="InterPro"/>
</dbReference>
<evidence type="ECO:0000259" key="6">
    <source>
        <dbReference type="Pfam" id="PF04542"/>
    </source>
</evidence>
<dbReference type="Gene3D" id="1.10.10.10">
    <property type="entry name" value="Winged helix-like DNA-binding domain superfamily/Winged helix DNA-binding domain"/>
    <property type="match status" value="1"/>
</dbReference>
<dbReference type="OrthoDB" id="1116873at2"/>
<dbReference type="RefSeq" id="WP_099151257.1">
    <property type="nucleotide sequence ID" value="NZ_PDUD01000022.1"/>
</dbReference>
<name>A0A2D0NBQ3_FLAN2</name>
<dbReference type="PANTHER" id="PTHR43133:SF8">
    <property type="entry name" value="RNA POLYMERASE SIGMA FACTOR HI_1459-RELATED"/>
    <property type="match status" value="1"/>
</dbReference>
<feature type="domain" description="RNA polymerase sigma factor 70 region 4 type 2" evidence="7">
    <location>
        <begin position="125"/>
        <end position="177"/>
    </location>
</feature>
<evidence type="ECO:0000256" key="1">
    <source>
        <dbReference type="ARBA" id="ARBA00010641"/>
    </source>
</evidence>
<proteinExistence type="inferred from homology"/>
<dbReference type="Pfam" id="PF04542">
    <property type="entry name" value="Sigma70_r2"/>
    <property type="match status" value="1"/>
</dbReference>
<sequence length="187" mass="22605">MYSYSDCQARQSSRLLAQTYYQRADTRILAILFHRYRASVFRICCSYLNNRMEAEDATMEIFEMLPDQLGRYRIRNFSYWFRQFSRNHCRRRLRRQPPRIWSNAFGPLSEEQSSEAKLRMEKRIEQLYLGLDQLKQPQRNCIVGYYFEELSYREIAQKLELSTKAVKSHIQNGKRNLRNFCLKPCPT</sequence>
<keyword evidence="9" id="KW-1185">Reference proteome</keyword>
<dbReference type="InterPro" id="IPR039425">
    <property type="entry name" value="RNA_pol_sigma-70-like"/>
</dbReference>
<evidence type="ECO:0000313" key="9">
    <source>
        <dbReference type="Proteomes" id="UP000223913"/>
    </source>
</evidence>
<keyword evidence="5" id="KW-0804">Transcription</keyword>
<dbReference type="InterPro" id="IPR007627">
    <property type="entry name" value="RNA_pol_sigma70_r2"/>
</dbReference>
<accession>A0A2D0NBQ3</accession>
<dbReference type="Proteomes" id="UP000223913">
    <property type="component" value="Unassembled WGS sequence"/>
</dbReference>
<dbReference type="InterPro" id="IPR036388">
    <property type="entry name" value="WH-like_DNA-bd_sf"/>
</dbReference>
<dbReference type="InterPro" id="IPR014284">
    <property type="entry name" value="RNA_pol_sigma-70_dom"/>
</dbReference>
<evidence type="ECO:0000256" key="5">
    <source>
        <dbReference type="ARBA" id="ARBA00023163"/>
    </source>
</evidence>
<protein>
    <recommendedName>
        <fullName evidence="10">Sigma-70 family RNA polymerase sigma factor</fullName>
    </recommendedName>
</protein>
<evidence type="ECO:0000256" key="4">
    <source>
        <dbReference type="ARBA" id="ARBA00023125"/>
    </source>
</evidence>
<evidence type="ECO:0000256" key="2">
    <source>
        <dbReference type="ARBA" id="ARBA00023015"/>
    </source>
</evidence>
<evidence type="ECO:0008006" key="10">
    <source>
        <dbReference type="Google" id="ProtNLM"/>
    </source>
</evidence>
<comment type="similarity">
    <text evidence="1">Belongs to the sigma-70 factor family. ECF subfamily.</text>
</comment>
<keyword evidence="4" id="KW-0238">DNA-binding</keyword>
<dbReference type="InterPro" id="IPR013324">
    <property type="entry name" value="RNA_pol_sigma_r3/r4-like"/>
</dbReference>
<dbReference type="GO" id="GO:0003677">
    <property type="term" value="F:DNA binding"/>
    <property type="evidence" value="ECO:0007669"/>
    <property type="project" value="UniProtKB-KW"/>
</dbReference>
<gene>
    <name evidence="8" type="ORF">CRP01_16930</name>
</gene>
<feature type="domain" description="RNA polymerase sigma-70 region 2" evidence="6">
    <location>
        <begin position="32"/>
        <end position="96"/>
    </location>
</feature>
<keyword evidence="3" id="KW-0731">Sigma factor</keyword>
<dbReference type="SUPFAM" id="SSF88946">
    <property type="entry name" value="Sigma2 domain of RNA polymerase sigma factors"/>
    <property type="match status" value="1"/>
</dbReference>
<organism evidence="8 9">
    <name type="scientific">Flavilitoribacter nigricans (strain ATCC 23147 / DSM 23189 / NBRC 102662 / NCIMB 1420 / SS-2)</name>
    <name type="common">Lewinella nigricans</name>
    <dbReference type="NCBI Taxonomy" id="1122177"/>
    <lineage>
        <taxon>Bacteria</taxon>
        <taxon>Pseudomonadati</taxon>
        <taxon>Bacteroidota</taxon>
        <taxon>Saprospiria</taxon>
        <taxon>Saprospirales</taxon>
        <taxon>Lewinellaceae</taxon>
        <taxon>Flavilitoribacter</taxon>
    </lineage>
</organism>
<dbReference type="GO" id="GO:0016987">
    <property type="term" value="F:sigma factor activity"/>
    <property type="evidence" value="ECO:0007669"/>
    <property type="project" value="UniProtKB-KW"/>
</dbReference>
<evidence type="ECO:0000256" key="3">
    <source>
        <dbReference type="ARBA" id="ARBA00023082"/>
    </source>
</evidence>
<dbReference type="InterPro" id="IPR013249">
    <property type="entry name" value="RNA_pol_sigma70_r4_t2"/>
</dbReference>
<evidence type="ECO:0000313" key="8">
    <source>
        <dbReference type="EMBL" id="PHN05203.1"/>
    </source>
</evidence>
<evidence type="ECO:0000259" key="7">
    <source>
        <dbReference type="Pfam" id="PF08281"/>
    </source>
</evidence>
<dbReference type="SUPFAM" id="SSF88659">
    <property type="entry name" value="Sigma3 and sigma4 domains of RNA polymerase sigma factors"/>
    <property type="match status" value="1"/>
</dbReference>
<dbReference type="EMBL" id="PDUD01000022">
    <property type="protein sequence ID" value="PHN05203.1"/>
    <property type="molecule type" value="Genomic_DNA"/>
</dbReference>
<dbReference type="NCBIfam" id="TIGR02937">
    <property type="entry name" value="sigma70-ECF"/>
    <property type="match status" value="1"/>
</dbReference>
<dbReference type="Gene3D" id="1.10.1740.10">
    <property type="match status" value="1"/>
</dbReference>
<dbReference type="Pfam" id="PF08281">
    <property type="entry name" value="Sigma70_r4_2"/>
    <property type="match status" value="1"/>
</dbReference>
<dbReference type="PANTHER" id="PTHR43133">
    <property type="entry name" value="RNA POLYMERASE ECF-TYPE SIGMA FACTO"/>
    <property type="match status" value="1"/>
</dbReference>
<comment type="caution">
    <text evidence="8">The sequence shown here is derived from an EMBL/GenBank/DDBJ whole genome shotgun (WGS) entry which is preliminary data.</text>
</comment>
<dbReference type="InterPro" id="IPR013325">
    <property type="entry name" value="RNA_pol_sigma_r2"/>
</dbReference>
<dbReference type="AlphaFoldDB" id="A0A2D0NBQ3"/>
<reference evidence="8 9" key="1">
    <citation type="submission" date="2017-10" db="EMBL/GenBank/DDBJ databases">
        <title>The draft genome sequence of Lewinella nigricans NBRC 102662.</title>
        <authorList>
            <person name="Wang K."/>
        </authorList>
    </citation>
    <scope>NUCLEOTIDE SEQUENCE [LARGE SCALE GENOMIC DNA]</scope>
    <source>
        <strain evidence="8 9">NBRC 102662</strain>
    </source>
</reference>
<keyword evidence="2" id="KW-0805">Transcription regulation</keyword>